<dbReference type="GO" id="GO:0005525">
    <property type="term" value="F:GTP binding"/>
    <property type="evidence" value="ECO:0007669"/>
    <property type="project" value="UniProtKB-KW"/>
</dbReference>
<name>A0A220VHG1_9GAMM</name>
<dbReference type="PROSITE" id="PS51721">
    <property type="entry name" value="G_CP"/>
    <property type="match status" value="1"/>
</dbReference>
<keyword evidence="6" id="KW-0694">RNA-binding</keyword>
<accession>A0A220VHG1</accession>
<keyword evidence="7 8" id="KW-0342">GTP-binding</keyword>
<sequence length="312" mass="35717">MTTIQWFPGHMHKAQKEIQEILPKIDLIIEILDARIPFSSNNPLISDFIKDKPLIKVLNKNDLADKKNIKQWCNYYNNENVQCIDMTTTDKIGIQALCPLAKKLVPRENYNIKPIKTMIMGIPNVGKSTIINFLAGRNVAVTGNQPAVTRQQQLINLGNGIHLLDTPGILWPKVENKNSGFRLAATGAIRDTAIDYQEVAFFLVDYLSANYQKLLLTRFELMPEDFSDPILTLEAIGRKRGCIQSKGRVNLHKASEILIHDFRNGKLGQISLETPEMIESELIETQKLIEKQKDEKIKKKEQRRKRYLKNKK</sequence>
<gene>
    <name evidence="12" type="ORF">CF386_12200</name>
</gene>
<reference evidence="12 13" key="1">
    <citation type="journal article" date="2016" name="Int. J. Syst. Evol. Microbiol.">
        <title>Paraphotobacterium marinum gen. nov., sp. nov., a member of the family Vibrionaceae, isolated from surface seawater.</title>
        <authorList>
            <person name="Huang Z."/>
            <person name="Dong C."/>
            <person name="Shao Z."/>
        </authorList>
    </citation>
    <scope>NUCLEOTIDE SEQUENCE [LARGE SCALE GENOMIC DNA]</scope>
    <source>
        <strain evidence="12 13">NSCS20N07D</strain>
    </source>
</reference>
<comment type="subcellular location">
    <subcellularLocation>
        <location evidence="1 8">Cytoplasm</location>
    </subcellularLocation>
</comment>
<dbReference type="AlphaFoldDB" id="A0A220VHG1"/>
<feature type="binding site" evidence="9">
    <location>
        <begin position="124"/>
        <end position="129"/>
    </location>
    <ligand>
        <name>GTP</name>
        <dbReference type="ChEBI" id="CHEBI:37565"/>
    </ligand>
</feature>
<evidence type="ECO:0000256" key="2">
    <source>
        <dbReference type="ARBA" id="ARBA00014898"/>
    </source>
</evidence>
<dbReference type="PRINTS" id="PR00326">
    <property type="entry name" value="GTP1OBG"/>
</dbReference>
<keyword evidence="5" id="KW-0378">Hydrolase</keyword>
<evidence type="ECO:0000256" key="8">
    <source>
        <dbReference type="PIRNR" id="PIRNR006230"/>
    </source>
</evidence>
<organism evidence="12 13">
    <name type="scientific">Paraphotobacterium marinum</name>
    <dbReference type="NCBI Taxonomy" id="1755811"/>
    <lineage>
        <taxon>Bacteria</taxon>
        <taxon>Pseudomonadati</taxon>
        <taxon>Pseudomonadota</taxon>
        <taxon>Gammaproteobacteria</taxon>
        <taxon>Vibrionales</taxon>
        <taxon>Vibrionaceae</taxon>
        <taxon>Paraphotobacterium</taxon>
    </lineage>
</organism>
<dbReference type="CDD" id="cd01856">
    <property type="entry name" value="YlqF"/>
    <property type="match status" value="1"/>
</dbReference>
<evidence type="ECO:0000259" key="11">
    <source>
        <dbReference type="PROSITE" id="PS51721"/>
    </source>
</evidence>
<dbReference type="GO" id="GO:0003924">
    <property type="term" value="F:GTPase activity"/>
    <property type="evidence" value="ECO:0007669"/>
    <property type="project" value="TreeGrafter"/>
</dbReference>
<evidence type="ECO:0000256" key="10">
    <source>
        <dbReference type="SAM" id="Coils"/>
    </source>
</evidence>
<dbReference type="OrthoDB" id="9779790at2"/>
<proteinExistence type="inferred from homology"/>
<keyword evidence="4 8" id="KW-0547">Nucleotide-binding</keyword>
<evidence type="ECO:0000256" key="1">
    <source>
        <dbReference type="ARBA" id="ARBA00004496"/>
    </source>
</evidence>
<evidence type="ECO:0000256" key="4">
    <source>
        <dbReference type="ARBA" id="ARBA00022741"/>
    </source>
</evidence>
<dbReference type="Gene3D" id="3.40.50.300">
    <property type="entry name" value="P-loop containing nucleotide triphosphate hydrolases"/>
    <property type="match status" value="1"/>
</dbReference>
<evidence type="ECO:0000256" key="7">
    <source>
        <dbReference type="ARBA" id="ARBA00023134"/>
    </source>
</evidence>
<feature type="binding site" evidence="9">
    <location>
        <begin position="59"/>
        <end position="62"/>
    </location>
    <ligand>
        <name>GTP</name>
        <dbReference type="ChEBI" id="CHEBI:37565"/>
    </ligand>
</feature>
<dbReference type="GO" id="GO:0005737">
    <property type="term" value="C:cytoplasm"/>
    <property type="evidence" value="ECO:0007669"/>
    <property type="project" value="UniProtKB-SubCell"/>
</dbReference>
<dbReference type="FunFam" id="3.40.50.300:FF:000590">
    <property type="entry name" value="Ribosome biogenesis GTPase A"/>
    <property type="match status" value="1"/>
</dbReference>
<dbReference type="Gene3D" id="1.10.1580.10">
    <property type="match status" value="1"/>
</dbReference>
<dbReference type="FunFam" id="1.10.1580.10:FF:000003">
    <property type="entry name" value="Ribosome biogenesis GTPase A"/>
    <property type="match status" value="1"/>
</dbReference>
<evidence type="ECO:0000313" key="13">
    <source>
        <dbReference type="Proteomes" id="UP000242175"/>
    </source>
</evidence>
<evidence type="ECO:0000256" key="6">
    <source>
        <dbReference type="ARBA" id="ARBA00022884"/>
    </source>
</evidence>
<evidence type="ECO:0000256" key="9">
    <source>
        <dbReference type="PIRSR" id="PIRSR006230-1"/>
    </source>
</evidence>
<dbReference type="PANTHER" id="PTHR45782:SF4">
    <property type="entry name" value="MITOCHONDRIAL RIBOSOME-ASSOCIATED GTPASE 1"/>
    <property type="match status" value="1"/>
</dbReference>
<feature type="binding site" evidence="9">
    <location>
        <position position="168"/>
    </location>
    <ligand>
        <name>GTP</name>
        <dbReference type="ChEBI" id="CHEBI:37565"/>
    </ligand>
</feature>
<dbReference type="EMBL" id="CP022356">
    <property type="protein sequence ID" value="ASK79797.1"/>
    <property type="molecule type" value="Genomic_DNA"/>
</dbReference>
<dbReference type="PANTHER" id="PTHR45782">
    <property type="entry name" value="MITOCHONDRIAL RIBOSOME-ASSOCIATED GTPASE 1"/>
    <property type="match status" value="1"/>
</dbReference>
<protein>
    <recommendedName>
        <fullName evidence="2 8">Ribosome biogenesis GTPase A</fullName>
    </recommendedName>
</protein>
<keyword evidence="3 8" id="KW-0963">Cytoplasm</keyword>
<dbReference type="InterPro" id="IPR019991">
    <property type="entry name" value="GTP-bd_ribosome_bgen"/>
</dbReference>
<keyword evidence="13" id="KW-1185">Reference proteome</keyword>
<dbReference type="InterPro" id="IPR030378">
    <property type="entry name" value="G_CP_dom"/>
</dbReference>
<evidence type="ECO:0000256" key="3">
    <source>
        <dbReference type="ARBA" id="ARBA00022490"/>
    </source>
</evidence>
<dbReference type="GO" id="GO:0006412">
    <property type="term" value="P:translation"/>
    <property type="evidence" value="ECO:0007669"/>
    <property type="project" value="TreeGrafter"/>
</dbReference>
<evidence type="ECO:0000313" key="12">
    <source>
        <dbReference type="EMBL" id="ASK79797.1"/>
    </source>
</evidence>
<evidence type="ECO:0000256" key="5">
    <source>
        <dbReference type="ARBA" id="ARBA00022801"/>
    </source>
</evidence>
<comment type="function">
    <text evidence="8">Required for a late step of 50S ribosomal subunit assembly. Has GTPase activity.</text>
</comment>
<dbReference type="SUPFAM" id="SSF52540">
    <property type="entry name" value="P-loop containing nucleoside triphosphate hydrolases"/>
    <property type="match status" value="1"/>
</dbReference>
<keyword evidence="10" id="KW-0175">Coiled coil</keyword>
<feature type="coiled-coil region" evidence="10">
    <location>
        <begin position="282"/>
        <end position="310"/>
    </location>
</feature>
<dbReference type="InterPro" id="IPR016478">
    <property type="entry name" value="GTPase_MTG1"/>
</dbReference>
<dbReference type="InterPro" id="IPR023179">
    <property type="entry name" value="GTP-bd_ortho_bundle_sf"/>
</dbReference>
<dbReference type="KEGG" id="pmai:CF386_12200"/>
<dbReference type="InterPro" id="IPR027417">
    <property type="entry name" value="P-loop_NTPase"/>
</dbReference>
<dbReference type="NCBIfam" id="TIGR03596">
    <property type="entry name" value="GTPase_YlqF"/>
    <property type="match status" value="1"/>
</dbReference>
<comment type="similarity">
    <text evidence="8">Belongs to the TRAFAC class YlqF/YawG GTPase family. MTG1 subfamily.</text>
</comment>
<dbReference type="Pfam" id="PF01926">
    <property type="entry name" value="MMR_HSR1"/>
    <property type="match status" value="1"/>
</dbReference>
<dbReference type="PIRSF" id="PIRSF006230">
    <property type="entry name" value="MG442"/>
    <property type="match status" value="1"/>
</dbReference>
<dbReference type="GO" id="GO:0003723">
    <property type="term" value="F:RNA binding"/>
    <property type="evidence" value="ECO:0007669"/>
    <property type="project" value="UniProtKB-KW"/>
</dbReference>
<feature type="domain" description="CP-type G" evidence="11">
    <location>
        <begin position="15"/>
        <end position="172"/>
    </location>
</feature>
<dbReference type="RefSeq" id="WP_089074705.1">
    <property type="nucleotide sequence ID" value="NZ_CBCSAM010000003.1"/>
</dbReference>
<dbReference type="Proteomes" id="UP000242175">
    <property type="component" value="Chromosome small"/>
</dbReference>
<dbReference type="InterPro" id="IPR006073">
    <property type="entry name" value="GTP-bd"/>
</dbReference>